<accession>A0A1Y4LWR3</accession>
<reference evidence="4" key="1">
    <citation type="submission" date="2017-04" db="EMBL/GenBank/DDBJ databases">
        <title>Function of individual gut microbiota members based on whole genome sequencing of pure cultures obtained from chicken caecum.</title>
        <authorList>
            <person name="Medvecky M."/>
            <person name="Cejkova D."/>
            <person name="Polansky O."/>
            <person name="Karasova D."/>
            <person name="Kubasova T."/>
            <person name="Cizek A."/>
            <person name="Rychlik I."/>
        </authorList>
    </citation>
    <scope>NUCLEOTIDE SEQUENCE [LARGE SCALE GENOMIC DNA]</scope>
    <source>
        <strain evidence="4">An178</strain>
    </source>
</reference>
<dbReference type="PROSITE" id="PS50263">
    <property type="entry name" value="CN_HYDROLASE"/>
    <property type="match status" value="1"/>
</dbReference>
<dbReference type="InterPro" id="IPR036526">
    <property type="entry name" value="C-N_Hydrolase_sf"/>
</dbReference>
<comment type="caution">
    <text evidence="3">The sequence shown here is derived from an EMBL/GenBank/DDBJ whole genome shotgun (WGS) entry which is preliminary data.</text>
</comment>
<dbReference type="Proteomes" id="UP000195447">
    <property type="component" value="Unassembled WGS sequence"/>
</dbReference>
<dbReference type="InterPro" id="IPR003010">
    <property type="entry name" value="C-N_Hydrolase"/>
</dbReference>
<name>A0A1Y4LWR3_9FIRM</name>
<protein>
    <recommendedName>
        <fullName evidence="2">CN hydrolase domain-containing protein</fullName>
    </recommendedName>
</protein>
<evidence type="ECO:0000259" key="2">
    <source>
        <dbReference type="PROSITE" id="PS50263"/>
    </source>
</evidence>
<evidence type="ECO:0000313" key="4">
    <source>
        <dbReference type="Proteomes" id="UP000195447"/>
    </source>
</evidence>
<dbReference type="SUPFAM" id="SSF56317">
    <property type="entry name" value="Carbon-nitrogen hydrolase"/>
    <property type="match status" value="1"/>
</dbReference>
<sequence>MKIGIIQVKVSSDIKANLSFVTKHIQSCIREHAEIIVLNEMWNAPYDNEQILLSYKTHDKCYQLLQEESRKHQIIIIGGTIARKENNKIYNTCHIFENGKHICQYDKMHLFEVNIEGHKLYSESEVFTPGNSIKTFDTKYGRFGILVCYDIRFPEETRLLAMKQAKVIFCPAAFNESVGKAHWQPLLQTRAMENQVFIVGANPQHYVYKQFKSYGHSLICDPFGKVLIDANQNDYIVYDIDLAMIDKIRKRMPFWKIRRKDIYDLVEKEPKQ</sequence>
<dbReference type="Pfam" id="PF00795">
    <property type="entry name" value="CN_hydrolase"/>
    <property type="match status" value="1"/>
</dbReference>
<evidence type="ECO:0000313" key="3">
    <source>
        <dbReference type="EMBL" id="OUP61038.1"/>
    </source>
</evidence>
<dbReference type="PANTHER" id="PTHR23088">
    <property type="entry name" value="NITRILASE-RELATED"/>
    <property type="match status" value="1"/>
</dbReference>
<keyword evidence="4" id="KW-1185">Reference proteome</keyword>
<comment type="similarity">
    <text evidence="1">Belongs to the carbon-nitrogen hydrolase superfamily. NIT1/NIT2 family.</text>
</comment>
<proteinExistence type="inferred from homology"/>
<dbReference type="Gene3D" id="3.60.110.10">
    <property type="entry name" value="Carbon-nitrogen hydrolase"/>
    <property type="match status" value="1"/>
</dbReference>
<evidence type="ECO:0000256" key="1">
    <source>
        <dbReference type="ARBA" id="ARBA00010613"/>
    </source>
</evidence>
<gene>
    <name evidence="3" type="ORF">B5F14_04650</name>
</gene>
<feature type="domain" description="CN hydrolase" evidence="2">
    <location>
        <begin position="1"/>
        <end position="244"/>
    </location>
</feature>
<dbReference type="RefSeq" id="WP_087158503.1">
    <property type="nucleotide sequence ID" value="NZ_NFKM01000007.1"/>
</dbReference>
<dbReference type="EMBL" id="NFKM01000007">
    <property type="protein sequence ID" value="OUP61038.1"/>
    <property type="molecule type" value="Genomic_DNA"/>
</dbReference>
<dbReference type="PANTHER" id="PTHR23088:SF27">
    <property type="entry name" value="DEAMINATED GLUTATHIONE AMIDASE"/>
    <property type="match status" value="1"/>
</dbReference>
<dbReference type="AlphaFoldDB" id="A0A1Y4LWR3"/>
<organism evidence="3 4">
    <name type="scientific">Faecalitalea cylindroides</name>
    <dbReference type="NCBI Taxonomy" id="39483"/>
    <lineage>
        <taxon>Bacteria</taxon>
        <taxon>Bacillati</taxon>
        <taxon>Bacillota</taxon>
        <taxon>Erysipelotrichia</taxon>
        <taxon>Erysipelotrichales</taxon>
        <taxon>Erysipelotrichaceae</taxon>
        <taxon>Faecalitalea</taxon>
    </lineage>
</organism>